<evidence type="ECO:0000313" key="1">
    <source>
        <dbReference type="EMBL" id="KAK7325183.1"/>
    </source>
</evidence>
<comment type="caution">
    <text evidence="1">The sequence shown here is derived from an EMBL/GenBank/DDBJ whole genome shotgun (WGS) entry which is preliminary data.</text>
</comment>
<protein>
    <submittedName>
        <fullName evidence="1">Uncharacterized protein</fullName>
    </submittedName>
</protein>
<organism evidence="1 2">
    <name type="scientific">Canavalia gladiata</name>
    <name type="common">Sword bean</name>
    <name type="synonym">Dolichos gladiatus</name>
    <dbReference type="NCBI Taxonomy" id="3824"/>
    <lineage>
        <taxon>Eukaryota</taxon>
        <taxon>Viridiplantae</taxon>
        <taxon>Streptophyta</taxon>
        <taxon>Embryophyta</taxon>
        <taxon>Tracheophyta</taxon>
        <taxon>Spermatophyta</taxon>
        <taxon>Magnoliopsida</taxon>
        <taxon>eudicotyledons</taxon>
        <taxon>Gunneridae</taxon>
        <taxon>Pentapetalae</taxon>
        <taxon>rosids</taxon>
        <taxon>fabids</taxon>
        <taxon>Fabales</taxon>
        <taxon>Fabaceae</taxon>
        <taxon>Papilionoideae</taxon>
        <taxon>50 kb inversion clade</taxon>
        <taxon>NPAAA clade</taxon>
        <taxon>indigoferoid/millettioid clade</taxon>
        <taxon>Phaseoleae</taxon>
        <taxon>Canavalia</taxon>
    </lineage>
</organism>
<name>A0AAN9KZQ9_CANGL</name>
<accession>A0AAN9KZQ9</accession>
<dbReference type="AlphaFoldDB" id="A0AAN9KZQ9"/>
<proteinExistence type="predicted"/>
<evidence type="ECO:0000313" key="2">
    <source>
        <dbReference type="Proteomes" id="UP001367508"/>
    </source>
</evidence>
<reference evidence="1 2" key="1">
    <citation type="submission" date="2024-01" db="EMBL/GenBank/DDBJ databases">
        <title>The genomes of 5 underutilized Papilionoideae crops provide insights into root nodulation and disease resistanc.</title>
        <authorList>
            <person name="Jiang F."/>
        </authorList>
    </citation>
    <scope>NUCLEOTIDE SEQUENCE [LARGE SCALE GENOMIC DNA]</scope>
    <source>
        <strain evidence="1">LVBAO_FW01</strain>
        <tissue evidence="1">Leaves</tissue>
    </source>
</reference>
<dbReference type="Proteomes" id="UP001367508">
    <property type="component" value="Unassembled WGS sequence"/>
</dbReference>
<dbReference type="EMBL" id="JAYMYQ010000006">
    <property type="protein sequence ID" value="KAK7325183.1"/>
    <property type="molecule type" value="Genomic_DNA"/>
</dbReference>
<sequence length="165" mass="19216">MNLESCQCVNTRNRSSLSSYARIFYNPMVCVDRLMTRLKVPSWRTFWRKMKREKRRLFSSSPVVHVQYDPNSYSQNFDDGYSTDPDNLSRSFSARFAVPSKIFDKSKMCTRPQGSKLETENFTLDAPLTHYTKNQLMLPKRSKAIVPSYLSALLLIDTLKLQPQN</sequence>
<dbReference type="PANTHER" id="PTHR33168">
    <property type="entry name" value="STRESS INDUCED PROTEIN-RELATED"/>
    <property type="match status" value="1"/>
</dbReference>
<keyword evidence="2" id="KW-1185">Reference proteome</keyword>
<gene>
    <name evidence="1" type="ORF">VNO77_29325</name>
</gene>